<protein>
    <submittedName>
        <fullName evidence="6">Conjugal transfer protein TrbD</fullName>
    </submittedName>
</protein>
<comment type="caution">
    <text evidence="6">The sequence shown here is derived from an EMBL/GenBank/DDBJ whole genome shotgun (WGS) entry which is preliminary data.</text>
</comment>
<name>A0A1C2IAJ2_ACITH</name>
<evidence type="ECO:0000256" key="1">
    <source>
        <dbReference type="ARBA" id="ARBA00004370"/>
    </source>
</evidence>
<keyword evidence="3 5" id="KW-1133">Transmembrane helix</keyword>
<sequence length="125" mass="13615">MAAELTRRLPLHPSLTRPMLVAGGEREATFALWFVCLSIPVLVSLWFIPVGLIVGGVGQSFLRTLAKHDPQSFGVVRRHWSQQSVYLGGASAYAPVQYKAPKEQTQSAASGGVLKALANLMRKKK</sequence>
<dbReference type="EMBL" id="LWSA01000039">
    <property type="protein sequence ID" value="OCX75514.1"/>
    <property type="molecule type" value="Genomic_DNA"/>
</dbReference>
<evidence type="ECO:0000256" key="4">
    <source>
        <dbReference type="ARBA" id="ARBA00023136"/>
    </source>
</evidence>
<evidence type="ECO:0000313" key="8">
    <source>
        <dbReference type="Proteomes" id="UP000094893"/>
    </source>
</evidence>
<evidence type="ECO:0000256" key="5">
    <source>
        <dbReference type="SAM" id="Phobius"/>
    </source>
</evidence>
<dbReference type="Pfam" id="PF05101">
    <property type="entry name" value="VirB3"/>
    <property type="match status" value="1"/>
</dbReference>
<dbReference type="EMBL" id="LWRY01000092">
    <property type="protein sequence ID" value="OCX73005.1"/>
    <property type="molecule type" value="Genomic_DNA"/>
</dbReference>
<comment type="subcellular location">
    <subcellularLocation>
        <location evidence="1">Membrane</location>
    </subcellularLocation>
</comment>
<keyword evidence="2 5" id="KW-0812">Transmembrane</keyword>
<gene>
    <name evidence="6" type="ORF">A6M23_08610</name>
    <name evidence="7" type="ORF">A6P07_04150</name>
</gene>
<dbReference type="InterPro" id="IPR007792">
    <property type="entry name" value="T4SS_VirB3/TrbD/AvhB"/>
</dbReference>
<evidence type="ECO:0000256" key="3">
    <source>
        <dbReference type="ARBA" id="ARBA00022989"/>
    </source>
</evidence>
<evidence type="ECO:0000313" key="7">
    <source>
        <dbReference type="EMBL" id="OCX75514.1"/>
    </source>
</evidence>
<keyword evidence="4 5" id="KW-0472">Membrane</keyword>
<evidence type="ECO:0000313" key="6">
    <source>
        <dbReference type="EMBL" id="OCX73005.1"/>
    </source>
</evidence>
<dbReference type="Proteomes" id="UP000094893">
    <property type="component" value="Unassembled WGS sequence"/>
</dbReference>
<accession>A0A1C2IAJ2</accession>
<dbReference type="eggNOG" id="COG5268">
    <property type="taxonomic scope" value="Bacteria"/>
</dbReference>
<evidence type="ECO:0000313" key="9">
    <source>
        <dbReference type="Proteomes" id="UP000095008"/>
    </source>
</evidence>
<feature type="transmembrane region" description="Helical" evidence="5">
    <location>
        <begin position="30"/>
        <end position="57"/>
    </location>
</feature>
<dbReference type="GO" id="GO:0016020">
    <property type="term" value="C:membrane"/>
    <property type="evidence" value="ECO:0007669"/>
    <property type="project" value="UniProtKB-SubCell"/>
</dbReference>
<organism evidence="6 9">
    <name type="scientific">Acidithiobacillus thiooxidans</name>
    <name type="common">Thiobacillus thiooxidans</name>
    <dbReference type="NCBI Taxonomy" id="930"/>
    <lineage>
        <taxon>Bacteria</taxon>
        <taxon>Pseudomonadati</taxon>
        <taxon>Pseudomonadota</taxon>
        <taxon>Acidithiobacillia</taxon>
        <taxon>Acidithiobacillales</taxon>
        <taxon>Acidithiobacillaceae</taxon>
        <taxon>Acidithiobacillus</taxon>
    </lineage>
</organism>
<dbReference type="AlphaFoldDB" id="A0A1C2IAJ2"/>
<proteinExistence type="predicted"/>
<evidence type="ECO:0000256" key="2">
    <source>
        <dbReference type="ARBA" id="ARBA00022692"/>
    </source>
</evidence>
<reference evidence="6 8" key="1">
    <citation type="journal article" date="2016" name="Int. J. Mol. Sci.">
        <title>Comparative genomics of the extreme acidophile Acidithiobacillus thiooxidans reveals intraspecific divergence and niche adaptation.</title>
        <authorList>
            <person name="Zhang X."/>
            <person name="Feng X."/>
            <person name="Tao J."/>
            <person name="Ma L."/>
            <person name="Xiao Y."/>
            <person name="Liang Y."/>
            <person name="Liu X."/>
            <person name="Yin H."/>
        </authorList>
    </citation>
    <scope>NUCLEOTIDE SEQUENCE [LARGE SCALE GENOMIC DNA]</scope>
    <source>
        <strain evidence="7 8">A02</strain>
        <strain evidence="6">DXS-W</strain>
    </source>
</reference>
<keyword evidence="9" id="KW-1185">Reference proteome</keyword>
<dbReference type="OrthoDB" id="9801524at2"/>
<dbReference type="STRING" id="930.GCA_002079865_00262"/>
<dbReference type="RefSeq" id="WP_024895337.1">
    <property type="nucleotide sequence ID" value="NZ_LWSD01000215.1"/>
</dbReference>
<dbReference type="Proteomes" id="UP000095008">
    <property type="component" value="Unassembled WGS sequence"/>
</dbReference>